<accession>A0A916RFT0</accession>
<evidence type="ECO:0000256" key="3">
    <source>
        <dbReference type="ARBA" id="ARBA00023125"/>
    </source>
</evidence>
<dbReference type="InterPro" id="IPR023772">
    <property type="entry name" value="DNA-bd_HTH_TetR-type_CS"/>
</dbReference>
<keyword evidence="8" id="KW-1185">Reference proteome</keyword>
<comment type="caution">
    <text evidence="7">The sequence shown here is derived from an EMBL/GenBank/DDBJ whole genome shotgun (WGS) entry which is preliminary data.</text>
</comment>
<dbReference type="InterPro" id="IPR009057">
    <property type="entry name" value="Homeodomain-like_sf"/>
</dbReference>
<dbReference type="PANTHER" id="PTHR47506">
    <property type="entry name" value="TRANSCRIPTIONAL REGULATORY PROTEIN"/>
    <property type="match status" value="1"/>
</dbReference>
<proteinExistence type="predicted"/>
<dbReference type="PROSITE" id="PS50977">
    <property type="entry name" value="HTH_TETR_2"/>
    <property type="match status" value="1"/>
</dbReference>
<reference evidence="7 8" key="1">
    <citation type="journal article" date="2014" name="Int. J. Syst. Evol. Microbiol.">
        <title>Complete genome sequence of Corynebacterium casei LMG S-19264T (=DSM 44701T), isolated from a smear-ripened cheese.</title>
        <authorList>
            <consortium name="US DOE Joint Genome Institute (JGI-PGF)"/>
            <person name="Walter F."/>
            <person name="Albersmeier A."/>
            <person name="Kalinowski J."/>
            <person name="Ruckert C."/>
        </authorList>
    </citation>
    <scope>NUCLEOTIDE SEQUENCE [LARGE SCALE GENOMIC DNA]</scope>
    <source>
        <strain evidence="7 8">CGMCC 1.15896</strain>
    </source>
</reference>
<dbReference type="SUPFAM" id="SSF48498">
    <property type="entry name" value="Tetracyclin repressor-like, C-terminal domain"/>
    <property type="match status" value="1"/>
</dbReference>
<evidence type="ECO:0000256" key="1">
    <source>
        <dbReference type="ARBA" id="ARBA00022491"/>
    </source>
</evidence>
<evidence type="ECO:0000256" key="5">
    <source>
        <dbReference type="PROSITE-ProRule" id="PRU00335"/>
    </source>
</evidence>
<dbReference type="Proteomes" id="UP000596977">
    <property type="component" value="Unassembled WGS sequence"/>
</dbReference>
<evidence type="ECO:0000259" key="6">
    <source>
        <dbReference type="PROSITE" id="PS50977"/>
    </source>
</evidence>
<protein>
    <recommendedName>
        <fullName evidence="6">HTH tetR-type domain-containing protein</fullName>
    </recommendedName>
</protein>
<dbReference type="Pfam" id="PF00440">
    <property type="entry name" value="TetR_N"/>
    <property type="match status" value="1"/>
</dbReference>
<dbReference type="Gene3D" id="1.10.357.10">
    <property type="entry name" value="Tetracycline Repressor, domain 2"/>
    <property type="match status" value="1"/>
</dbReference>
<name>A0A916RFT0_9HYPH</name>
<evidence type="ECO:0000256" key="2">
    <source>
        <dbReference type="ARBA" id="ARBA00023015"/>
    </source>
</evidence>
<evidence type="ECO:0000313" key="7">
    <source>
        <dbReference type="EMBL" id="GGA54478.1"/>
    </source>
</evidence>
<feature type="domain" description="HTH tetR-type" evidence="6">
    <location>
        <begin position="4"/>
        <end position="64"/>
    </location>
</feature>
<keyword evidence="2" id="KW-0805">Transcription regulation</keyword>
<dbReference type="AlphaFoldDB" id="A0A916RFT0"/>
<dbReference type="RefSeq" id="WP_127072060.1">
    <property type="nucleotide sequence ID" value="NZ_BMKB01000004.1"/>
</dbReference>
<dbReference type="SUPFAM" id="SSF46689">
    <property type="entry name" value="Homeodomain-like"/>
    <property type="match status" value="1"/>
</dbReference>
<keyword evidence="3 5" id="KW-0238">DNA-binding</keyword>
<dbReference type="Pfam" id="PF13977">
    <property type="entry name" value="TetR_C_6"/>
    <property type="match status" value="1"/>
</dbReference>
<sequence>MKKQGTKTAILEAAITIMGRDGYEGLSASRLAGAAGISKANLFHHFRSMDDVPIAAFELIANQIAIPQTREGGSAADFVAAMGEVAFASLQEHRSFYAAYISFLARAVFDPALKEKVRTSLGEAKAQVELAIAARVEDRAMARNLTTMTLALMDGAMLHVLLLGEENDVRAMWAGYVSLLAKGAAR</sequence>
<dbReference type="EMBL" id="BMKB01000004">
    <property type="protein sequence ID" value="GGA54478.1"/>
    <property type="molecule type" value="Genomic_DNA"/>
</dbReference>
<dbReference type="InterPro" id="IPR036271">
    <property type="entry name" value="Tet_transcr_reg_TetR-rel_C_sf"/>
</dbReference>
<feature type="DNA-binding region" description="H-T-H motif" evidence="5">
    <location>
        <begin position="27"/>
        <end position="46"/>
    </location>
</feature>
<organism evidence="7 8">
    <name type="scientific">Pelagibacterium lentulum</name>
    <dbReference type="NCBI Taxonomy" id="2029865"/>
    <lineage>
        <taxon>Bacteria</taxon>
        <taxon>Pseudomonadati</taxon>
        <taxon>Pseudomonadota</taxon>
        <taxon>Alphaproteobacteria</taxon>
        <taxon>Hyphomicrobiales</taxon>
        <taxon>Devosiaceae</taxon>
        <taxon>Pelagibacterium</taxon>
    </lineage>
</organism>
<keyword evidence="4" id="KW-0804">Transcription</keyword>
<evidence type="ECO:0000256" key="4">
    <source>
        <dbReference type="ARBA" id="ARBA00023163"/>
    </source>
</evidence>
<dbReference type="InterPro" id="IPR039538">
    <property type="entry name" value="BetI_C"/>
</dbReference>
<dbReference type="PANTHER" id="PTHR47506:SF6">
    <property type="entry name" value="HTH-TYPE TRANSCRIPTIONAL REPRESSOR NEMR"/>
    <property type="match status" value="1"/>
</dbReference>
<dbReference type="PROSITE" id="PS01081">
    <property type="entry name" value="HTH_TETR_1"/>
    <property type="match status" value="1"/>
</dbReference>
<dbReference type="InterPro" id="IPR001647">
    <property type="entry name" value="HTH_TetR"/>
</dbReference>
<gene>
    <name evidence="7" type="ORF">GCM10011499_25820</name>
</gene>
<dbReference type="OrthoDB" id="9802802at2"/>
<keyword evidence="1" id="KW-0678">Repressor</keyword>
<dbReference type="PRINTS" id="PR00455">
    <property type="entry name" value="HTHTETR"/>
</dbReference>
<evidence type="ECO:0000313" key="8">
    <source>
        <dbReference type="Proteomes" id="UP000596977"/>
    </source>
</evidence>
<dbReference type="GO" id="GO:0003677">
    <property type="term" value="F:DNA binding"/>
    <property type="evidence" value="ECO:0007669"/>
    <property type="project" value="UniProtKB-UniRule"/>
</dbReference>